<protein>
    <recommendedName>
        <fullName evidence="5">Outer membrane efflux protein</fullName>
    </recommendedName>
</protein>
<feature type="signal peptide" evidence="2">
    <location>
        <begin position="1"/>
        <end position="47"/>
    </location>
</feature>
<dbReference type="STRING" id="796943.HMPREF9625_01025"/>
<dbReference type="AlphaFoldDB" id="G9WNU2"/>
<dbReference type="Gene3D" id="1.20.1600.10">
    <property type="entry name" value="Outer membrane efflux proteins (OEP)"/>
    <property type="match status" value="1"/>
</dbReference>
<sequence>MNKNTMSGNEKCAYKAESKWKNGIEKKALIALCSFSLLSLSAFPSFAENANNNVESGTNNTVSGDANAWNLEDNSISFFEVPELVNHYSSIAEMEKDLISQSTKGMEGVKSAVKEQKADIVDALSDNISLLKDQRDNTEDKTVKEALGKEIAKLEKVKNSKKILPGLDSSLVEANYALTELAKTDKEMTKAEKKTEKSIRSQFLTGKALLSDAMQNLLFSYAQTENTRKMLEKRVSLMQRSLDKIRKEQSLGKATGNDVAAAELSLKSAEADLNKLRDGMDTMKRNIGLSLGWHMNTYQNITIESIPDFPREYLNGRNQETDYQAVLARNSEYGEILREKEKNITGWTEKKQKEREKSEEIRSAVEALWATVEEKALALKMAETNASLSQLKKDRAARMEAQGLISRVDAEGMELDALSSENAYENARLDYNQAVFRYEEAVKKGILSLE</sequence>
<keyword evidence="2" id="KW-0732">Signal</keyword>
<accession>G9WNU2</accession>
<dbReference type="SUPFAM" id="SSF56954">
    <property type="entry name" value="Outer membrane efflux proteins (OEP)"/>
    <property type="match status" value="1"/>
</dbReference>
<evidence type="ECO:0000313" key="3">
    <source>
        <dbReference type="EMBL" id="EHL10829.1"/>
    </source>
</evidence>
<evidence type="ECO:0000256" key="1">
    <source>
        <dbReference type="SAM" id="Coils"/>
    </source>
</evidence>
<dbReference type="EMBL" id="AFZC02000003">
    <property type="protein sequence ID" value="EHL10829.1"/>
    <property type="molecule type" value="Genomic_DNA"/>
</dbReference>
<evidence type="ECO:0000256" key="2">
    <source>
        <dbReference type="SAM" id="SignalP"/>
    </source>
</evidence>
<dbReference type="PATRIC" id="fig|796943.3.peg.1450"/>
<evidence type="ECO:0008006" key="5">
    <source>
        <dbReference type="Google" id="ProtNLM"/>
    </source>
</evidence>
<gene>
    <name evidence="3" type="ORF">HMPREF9625_01025</name>
</gene>
<reference evidence="3" key="2">
    <citation type="submission" date="2013-03" db="EMBL/GenBank/DDBJ databases">
        <title>The Genome Sequence of Oribacterium sp. ACB1.</title>
        <authorList>
            <consortium name="The Broad Institute Genomics Platform"/>
            <consortium name="The Broad Institute Genome Sequencing Center for Infectious Disease"/>
            <person name="Earl A."/>
            <person name="Ward D."/>
            <person name="Feldgarden M."/>
            <person name="Gevers D."/>
            <person name="Sizova M."/>
            <person name="Hazen A."/>
            <person name="Epstein S."/>
            <person name="Walker B."/>
            <person name="Young S."/>
            <person name="Zeng Q."/>
            <person name="Gargeya S."/>
            <person name="Fitzgerald M."/>
            <person name="Haas B."/>
            <person name="Abouelleil A."/>
            <person name="Allen A.W."/>
            <person name="Alvarado L."/>
            <person name="Arachchi H.M."/>
            <person name="Berlin A.M."/>
            <person name="Chapman S.B."/>
            <person name="Gainer-Dewar J."/>
            <person name="Goldberg J."/>
            <person name="Griggs A."/>
            <person name="Gujja S."/>
            <person name="Hansen M."/>
            <person name="Howarth C."/>
            <person name="Imamovic A."/>
            <person name="Ireland A."/>
            <person name="Larimer J."/>
            <person name="McCowan C."/>
            <person name="Murphy C."/>
            <person name="Pearson M."/>
            <person name="Poon T.W."/>
            <person name="Priest M."/>
            <person name="Roberts A."/>
            <person name="Saif S."/>
            <person name="Shea T."/>
            <person name="Sisk P."/>
            <person name="Sykes S."/>
            <person name="Wortman J."/>
            <person name="Nusbaum C."/>
            <person name="Birren B."/>
        </authorList>
    </citation>
    <scope>NUCLEOTIDE SEQUENCE [LARGE SCALE GENOMIC DNA]</scope>
    <source>
        <strain evidence="3">ACB1</strain>
    </source>
</reference>
<name>G9WNU2_9FIRM</name>
<organism evidence="3 4">
    <name type="scientific">Oribacterium parvum ACB1</name>
    <dbReference type="NCBI Taxonomy" id="796943"/>
    <lineage>
        <taxon>Bacteria</taxon>
        <taxon>Bacillati</taxon>
        <taxon>Bacillota</taxon>
        <taxon>Clostridia</taxon>
        <taxon>Lachnospirales</taxon>
        <taxon>Lachnospiraceae</taxon>
        <taxon>Oribacterium</taxon>
    </lineage>
</organism>
<keyword evidence="4" id="KW-1185">Reference proteome</keyword>
<feature type="chain" id="PRO_5003527899" description="Outer membrane efflux protein" evidence="2">
    <location>
        <begin position="48"/>
        <end position="450"/>
    </location>
</feature>
<evidence type="ECO:0000313" key="4">
    <source>
        <dbReference type="Proteomes" id="UP000018461"/>
    </source>
</evidence>
<feature type="coiled-coil region" evidence="1">
    <location>
        <begin position="228"/>
        <end position="286"/>
    </location>
</feature>
<dbReference type="RefSeq" id="WP_009534881.1">
    <property type="nucleotide sequence ID" value="NZ_KE148312.1"/>
</dbReference>
<proteinExistence type="predicted"/>
<dbReference type="Proteomes" id="UP000018461">
    <property type="component" value="Unassembled WGS sequence"/>
</dbReference>
<keyword evidence="1" id="KW-0175">Coiled coil</keyword>
<comment type="caution">
    <text evidence="3">The sequence shown here is derived from an EMBL/GenBank/DDBJ whole genome shotgun (WGS) entry which is preliminary data.</text>
</comment>
<dbReference type="HOGENOM" id="CLU_608120_0_0_9"/>
<reference evidence="3" key="1">
    <citation type="submission" date="2011-08" db="EMBL/GenBank/DDBJ databases">
        <authorList>
            <consortium name="The Broad Institute Genome Sequencing Platform"/>
            <person name="Earl A."/>
            <person name="Ward D."/>
            <person name="Feldgarden M."/>
            <person name="Gevers D."/>
            <person name="Sizova M."/>
            <person name="Hazen A."/>
            <person name="Epstein S."/>
            <person name="Young S.K."/>
            <person name="Zeng Q."/>
            <person name="Gargeya S."/>
            <person name="Fitzgerald M."/>
            <person name="Haas B."/>
            <person name="Abouelleil A."/>
            <person name="Alvarado L."/>
            <person name="Arachchi H.M."/>
            <person name="Berlin A."/>
            <person name="Brown A."/>
            <person name="Chapman S.B."/>
            <person name="Chen Z."/>
            <person name="Dunbar C."/>
            <person name="Freedman E."/>
            <person name="Gearin G."/>
            <person name="Gellesch M."/>
            <person name="Goldberg J."/>
            <person name="Griggs A."/>
            <person name="Gujja S."/>
            <person name="Heiman D."/>
            <person name="Howarth C."/>
            <person name="Larson L."/>
            <person name="Lui A."/>
            <person name="MacDonald P.J.P."/>
            <person name="Montmayeur A."/>
            <person name="Murphy C."/>
            <person name="Neiman D."/>
            <person name="Pearson M."/>
            <person name="Priest M."/>
            <person name="Roberts A."/>
            <person name="Saif S."/>
            <person name="Shea T."/>
            <person name="Shenoy N."/>
            <person name="Sisk P."/>
            <person name="Stolte C."/>
            <person name="Sykes S."/>
            <person name="Wortman J."/>
            <person name="Nusbaum C."/>
            <person name="Birren B."/>
        </authorList>
    </citation>
    <scope>NUCLEOTIDE SEQUENCE</scope>
    <source>
        <strain evidence="3">ACB1</strain>
    </source>
</reference>